<dbReference type="GO" id="GO:0003682">
    <property type="term" value="F:chromatin binding"/>
    <property type="evidence" value="ECO:0007669"/>
    <property type="project" value="TreeGrafter"/>
</dbReference>
<gene>
    <name evidence="13" type="ORF">HCN44_006922</name>
</gene>
<proteinExistence type="inferred from homology"/>
<evidence type="ECO:0000256" key="10">
    <source>
        <dbReference type="SAM" id="MobiDB-lite"/>
    </source>
</evidence>
<dbReference type="GO" id="GO:0006346">
    <property type="term" value="P:DNA methylation-dependent constitutive heterochromatin formation"/>
    <property type="evidence" value="ECO:0007669"/>
    <property type="project" value="TreeGrafter"/>
</dbReference>
<dbReference type="InterPro" id="IPR001650">
    <property type="entry name" value="Helicase_C-like"/>
</dbReference>
<feature type="coiled-coil region" evidence="9">
    <location>
        <begin position="791"/>
        <end position="844"/>
    </location>
</feature>
<feature type="domain" description="Helicase ATP-binding" evidence="11">
    <location>
        <begin position="283"/>
        <end position="454"/>
    </location>
</feature>
<accession>A0A834Y110</accession>
<keyword evidence="7 9" id="KW-0175">Coiled coil</keyword>
<evidence type="ECO:0000256" key="1">
    <source>
        <dbReference type="ARBA" id="ARBA00004123"/>
    </source>
</evidence>
<keyword evidence="3" id="KW-0547">Nucleotide-binding</keyword>
<feature type="domain" description="Helicase C-terminal" evidence="12">
    <location>
        <begin position="666"/>
        <end position="831"/>
    </location>
</feature>
<dbReference type="OrthoDB" id="448448at2759"/>
<dbReference type="PROSITE" id="PS51194">
    <property type="entry name" value="HELICASE_CTER"/>
    <property type="match status" value="1"/>
</dbReference>
<comment type="caution">
    <text evidence="13">The sequence shown here is derived from an EMBL/GenBank/DDBJ whole genome shotgun (WGS) entry which is preliminary data.</text>
</comment>
<protein>
    <submittedName>
        <fullName evidence="13">Uncharacterized protein</fullName>
    </submittedName>
</protein>
<dbReference type="GO" id="GO:0005721">
    <property type="term" value="C:pericentric heterochromatin"/>
    <property type="evidence" value="ECO:0007669"/>
    <property type="project" value="TreeGrafter"/>
</dbReference>
<dbReference type="InterPro" id="IPR014001">
    <property type="entry name" value="Helicase_ATP-bd"/>
</dbReference>
<evidence type="ECO:0000313" key="14">
    <source>
        <dbReference type="Proteomes" id="UP000639338"/>
    </source>
</evidence>
<feature type="region of interest" description="Disordered" evidence="10">
    <location>
        <begin position="183"/>
        <end position="209"/>
    </location>
</feature>
<evidence type="ECO:0000256" key="9">
    <source>
        <dbReference type="SAM" id="Coils"/>
    </source>
</evidence>
<evidence type="ECO:0000256" key="2">
    <source>
        <dbReference type="ARBA" id="ARBA00007025"/>
    </source>
</evidence>
<dbReference type="InterPro" id="IPR049730">
    <property type="entry name" value="SNF2/RAD54-like_C"/>
</dbReference>
<dbReference type="CDD" id="cd18793">
    <property type="entry name" value="SF2_C_SNF"/>
    <property type="match status" value="1"/>
</dbReference>
<comment type="similarity">
    <text evidence="2">Belongs to the SNF2/RAD54 helicase family.</text>
</comment>
<dbReference type="AlphaFoldDB" id="A0A834Y110"/>
<evidence type="ECO:0000256" key="8">
    <source>
        <dbReference type="ARBA" id="ARBA00023242"/>
    </source>
</evidence>
<dbReference type="InterPro" id="IPR027417">
    <property type="entry name" value="P-loop_NTPase"/>
</dbReference>
<keyword evidence="8" id="KW-0539">Nucleus</keyword>
<dbReference type="EMBL" id="JACMRX010000002">
    <property type="protein sequence ID" value="KAF7995815.1"/>
    <property type="molecule type" value="Genomic_DNA"/>
</dbReference>
<organism evidence="13 14">
    <name type="scientific">Aphidius gifuensis</name>
    <name type="common">Parasitoid wasp</name>
    <dbReference type="NCBI Taxonomy" id="684658"/>
    <lineage>
        <taxon>Eukaryota</taxon>
        <taxon>Metazoa</taxon>
        <taxon>Ecdysozoa</taxon>
        <taxon>Arthropoda</taxon>
        <taxon>Hexapoda</taxon>
        <taxon>Insecta</taxon>
        <taxon>Pterygota</taxon>
        <taxon>Neoptera</taxon>
        <taxon>Endopterygota</taxon>
        <taxon>Hymenoptera</taxon>
        <taxon>Apocrita</taxon>
        <taxon>Ichneumonoidea</taxon>
        <taxon>Braconidae</taxon>
        <taxon>Aphidiinae</taxon>
        <taxon>Aphidius</taxon>
    </lineage>
</organism>
<dbReference type="PROSITE" id="PS51192">
    <property type="entry name" value="HELICASE_ATP_BIND_1"/>
    <property type="match status" value="1"/>
</dbReference>
<dbReference type="InterPro" id="IPR038718">
    <property type="entry name" value="SNF2-like_sf"/>
</dbReference>
<dbReference type="Gene3D" id="3.40.50.10810">
    <property type="entry name" value="Tandem AAA-ATPase domain"/>
    <property type="match status" value="1"/>
</dbReference>
<dbReference type="SMART" id="SM00490">
    <property type="entry name" value="HELICc"/>
    <property type="match status" value="1"/>
</dbReference>
<reference evidence="13 14" key="1">
    <citation type="submission" date="2020-08" db="EMBL/GenBank/DDBJ databases">
        <title>Aphidius gifuensis genome sequencing and assembly.</title>
        <authorList>
            <person name="Du Z."/>
        </authorList>
    </citation>
    <scope>NUCLEOTIDE SEQUENCE [LARGE SCALE GENOMIC DNA]</scope>
    <source>
        <strain evidence="13">YNYX2018</strain>
        <tissue evidence="13">Adults</tissue>
    </source>
</reference>
<dbReference type="PANTHER" id="PTHR47161:SF1">
    <property type="entry name" value="LYMPHOID-SPECIFIC HELICASE"/>
    <property type="match status" value="1"/>
</dbReference>
<evidence type="ECO:0000256" key="6">
    <source>
        <dbReference type="ARBA" id="ARBA00022840"/>
    </source>
</evidence>
<dbReference type="Pfam" id="PF00176">
    <property type="entry name" value="SNF2-rel_dom"/>
    <property type="match status" value="1"/>
</dbReference>
<evidence type="ECO:0000256" key="4">
    <source>
        <dbReference type="ARBA" id="ARBA00022801"/>
    </source>
</evidence>
<evidence type="ECO:0000256" key="3">
    <source>
        <dbReference type="ARBA" id="ARBA00022741"/>
    </source>
</evidence>
<sequence length="928" mass="107243">MMDENLNPNVLHENFVKKYNTQIKNTTVNGQDVGEGCKKAAPQPLVAKGLFTSSKIDAASGLGRKQQVQPPPDDDDIMIIDDAVVTSINNDATKVPHDDNILSATKTNETQLISNSDGMITQLTASQIRNEKERERRQAIKEARKIAECHYKNEQKEKAFKRLMHLVKRSKFYSSFLKTKINPKSTDDDDEDEDETHPSKKRIKLHNKDSRDTKKFKDIVSPEVTNKIIKNINDSIAEEDVDSMSDTDIDDEMKIATVNTYVKPELLDCELRDYQKVGLQWLIALNDNGMSGILADEMGLGKTVQSIALICYLMSQKVAGPYLIVAPLSTIPNWKMEFKKFAPHIPLVILYGKESERSKQFQSIKKTYKLPNGFATQPVVLTTYETPVFEKGRIVRIKWRYIIVDEGQRIKNSNCLLFKLLIKCTSMNRLLLTGTPLQNDISELWSLLNFLMPELFDDLDVFESWFDVKDLLDKNGTDKFLEQEKDKHIVGHLREILKPFMLRRLKVDVCPDIPPKKEVVIYAPMTDLQRELYTATLNRDLHVLFHTKKETLIIDDVNGVRPQRRCATRRNYARIHADPYAELYEAAAQKYRDAVDDKKIQVEKTWAAHVQITDENYDYLLNINGHRGTMYKQIVNHPYMISCPTNDVGQRRVDEELIKASGKFIILDAMLKKLYAGGHKVLIYSTWIQILDHIEDYLDMRPWNWTRLDGKYSTDDRQYNIDLFNNNPDVFLFLITTRAGGVGLNLMGADTVIIFDSDWNPQADIQAMARCHRIGQTRPVMIYKLCTKGSYDELIINRANAKRKLEKLVISEDLNGVTFDKDMLLKMKQLLEKTEHEVVNSEKDCFSDEELDKLMDRSDLIKQMDQFKEWNATNNKIKIEKQQINNNNHDDDCEIIDLTTEDVKFKNVDQKKKEFLPMKELRVHLTRL</sequence>
<dbReference type="GO" id="GO:0004386">
    <property type="term" value="F:helicase activity"/>
    <property type="evidence" value="ECO:0007669"/>
    <property type="project" value="UniProtKB-KW"/>
</dbReference>
<comment type="subcellular location">
    <subcellularLocation>
        <location evidence="1">Nucleus</location>
    </subcellularLocation>
</comment>
<dbReference type="InterPro" id="IPR000330">
    <property type="entry name" value="SNF2_N"/>
</dbReference>
<evidence type="ECO:0000313" key="13">
    <source>
        <dbReference type="EMBL" id="KAF7995815.1"/>
    </source>
</evidence>
<dbReference type="GO" id="GO:0031508">
    <property type="term" value="P:pericentric heterochromatin formation"/>
    <property type="evidence" value="ECO:0007669"/>
    <property type="project" value="TreeGrafter"/>
</dbReference>
<evidence type="ECO:0000256" key="5">
    <source>
        <dbReference type="ARBA" id="ARBA00022806"/>
    </source>
</evidence>
<dbReference type="Pfam" id="PF00271">
    <property type="entry name" value="Helicase_C"/>
    <property type="match status" value="1"/>
</dbReference>
<dbReference type="Proteomes" id="UP000639338">
    <property type="component" value="Unassembled WGS sequence"/>
</dbReference>
<dbReference type="PANTHER" id="PTHR47161">
    <property type="entry name" value="LYMPHOID-SPECIFIC HELICASE"/>
    <property type="match status" value="1"/>
</dbReference>
<dbReference type="GO" id="GO:0005524">
    <property type="term" value="F:ATP binding"/>
    <property type="evidence" value="ECO:0007669"/>
    <property type="project" value="UniProtKB-KW"/>
</dbReference>
<keyword evidence="6" id="KW-0067">ATP-binding</keyword>
<keyword evidence="14" id="KW-1185">Reference proteome</keyword>
<dbReference type="GO" id="GO:0016787">
    <property type="term" value="F:hydrolase activity"/>
    <property type="evidence" value="ECO:0007669"/>
    <property type="project" value="UniProtKB-KW"/>
</dbReference>
<keyword evidence="5" id="KW-0347">Helicase</keyword>
<dbReference type="SMART" id="SM00487">
    <property type="entry name" value="DEXDc"/>
    <property type="match status" value="1"/>
</dbReference>
<dbReference type="Gene3D" id="3.40.50.300">
    <property type="entry name" value="P-loop containing nucleotide triphosphate hydrolases"/>
    <property type="match status" value="1"/>
</dbReference>
<evidence type="ECO:0000256" key="7">
    <source>
        <dbReference type="ARBA" id="ARBA00023054"/>
    </source>
</evidence>
<dbReference type="GO" id="GO:0005634">
    <property type="term" value="C:nucleus"/>
    <property type="evidence" value="ECO:0007669"/>
    <property type="project" value="UniProtKB-SubCell"/>
</dbReference>
<dbReference type="SUPFAM" id="SSF52540">
    <property type="entry name" value="P-loop containing nucleoside triphosphate hydrolases"/>
    <property type="match status" value="2"/>
</dbReference>
<dbReference type="FunFam" id="3.40.50.10810:FF:000015">
    <property type="entry name" value="lymphoid-specific helicase isoform X1"/>
    <property type="match status" value="1"/>
</dbReference>
<keyword evidence="4" id="KW-0378">Hydrolase</keyword>
<name>A0A834Y110_APHGI</name>
<evidence type="ECO:0000259" key="11">
    <source>
        <dbReference type="PROSITE" id="PS51192"/>
    </source>
</evidence>
<dbReference type="GO" id="GO:0044027">
    <property type="term" value="P:negative regulation of gene expression via chromosomal CpG island methylation"/>
    <property type="evidence" value="ECO:0007669"/>
    <property type="project" value="TreeGrafter"/>
</dbReference>
<evidence type="ECO:0000259" key="12">
    <source>
        <dbReference type="PROSITE" id="PS51194"/>
    </source>
</evidence>